<protein>
    <submittedName>
        <fullName evidence="7">FAD/FMN-containing dehydrogenase</fullName>
    </submittedName>
</protein>
<dbReference type="Gene3D" id="3.40.462.20">
    <property type="match status" value="1"/>
</dbReference>
<dbReference type="InterPro" id="IPR016166">
    <property type="entry name" value="FAD-bd_PCMH"/>
</dbReference>
<evidence type="ECO:0000256" key="5">
    <source>
        <dbReference type="ARBA" id="ARBA00023002"/>
    </source>
</evidence>
<name>A0A543A1J0_9ACTN</name>
<evidence type="ECO:0000313" key="7">
    <source>
        <dbReference type="EMBL" id="TQL66434.1"/>
    </source>
</evidence>
<dbReference type="InterPro" id="IPR016169">
    <property type="entry name" value="FAD-bd_PCMH_sub2"/>
</dbReference>
<keyword evidence="8" id="KW-1185">Reference proteome</keyword>
<dbReference type="Pfam" id="PF01565">
    <property type="entry name" value="FAD_binding_4"/>
    <property type="match status" value="1"/>
</dbReference>
<reference evidence="7 8" key="1">
    <citation type="submission" date="2019-06" db="EMBL/GenBank/DDBJ databases">
        <title>Sequencing the genomes of 1000 actinobacteria strains.</title>
        <authorList>
            <person name="Klenk H.-P."/>
        </authorList>
    </citation>
    <scope>NUCLEOTIDE SEQUENCE [LARGE SCALE GENOMIC DNA]</scope>
    <source>
        <strain evidence="7 8">DSM 25218</strain>
    </source>
</reference>
<dbReference type="InterPro" id="IPR050416">
    <property type="entry name" value="FAD-linked_Oxidoreductase"/>
</dbReference>
<dbReference type="Gene3D" id="3.30.43.10">
    <property type="entry name" value="Uridine Diphospho-n-acetylenolpyruvylglucosamine Reductase, domain 2"/>
    <property type="match status" value="1"/>
</dbReference>
<dbReference type="GO" id="GO:0016491">
    <property type="term" value="F:oxidoreductase activity"/>
    <property type="evidence" value="ECO:0007669"/>
    <property type="project" value="UniProtKB-KW"/>
</dbReference>
<accession>A0A543A1J0</accession>
<dbReference type="EMBL" id="VFOV01000001">
    <property type="protein sequence ID" value="TQL66434.1"/>
    <property type="molecule type" value="Genomic_DNA"/>
</dbReference>
<dbReference type="GO" id="GO:0071949">
    <property type="term" value="F:FAD binding"/>
    <property type="evidence" value="ECO:0007669"/>
    <property type="project" value="InterPro"/>
</dbReference>
<evidence type="ECO:0000313" key="8">
    <source>
        <dbReference type="Proteomes" id="UP000320209"/>
    </source>
</evidence>
<dbReference type="AlphaFoldDB" id="A0A543A1J0"/>
<evidence type="ECO:0000259" key="6">
    <source>
        <dbReference type="PROSITE" id="PS51387"/>
    </source>
</evidence>
<dbReference type="SUPFAM" id="SSF56176">
    <property type="entry name" value="FAD-binding/transporter-associated domain-like"/>
    <property type="match status" value="1"/>
</dbReference>
<dbReference type="PROSITE" id="PS51387">
    <property type="entry name" value="FAD_PCMH"/>
    <property type="match status" value="1"/>
</dbReference>
<dbReference type="Proteomes" id="UP000320209">
    <property type="component" value="Unassembled WGS sequence"/>
</dbReference>
<keyword evidence="4" id="KW-0274">FAD</keyword>
<evidence type="ECO:0000256" key="1">
    <source>
        <dbReference type="ARBA" id="ARBA00001974"/>
    </source>
</evidence>
<sequence length="441" mass="46288">MTDYLFPHDSSYDTERTGYNLSVDHKPEVVVVATSAAAVVDAVRYATGRGLGVAVQATGHGVSVPADGQVLINTSRMDGVTIDPATRTAKVEAGVRGGALVRAAAEHGLAPVNGSSPEVGVVSYHLGGGIGVLGRQLGWAVDHVRSLDIVTADGQLRHVTATSEPELFWALRGGGKGNLGVVVALEIDLHPIARLYGGGLHFDATDPAEAERVLTTWGAWTRTTPETMGTSVLLIQMPDLPVLPEPIRGKRVIHVRVAFTGQAADGERQIAPLRELGPVTDSVTEMPYSRIGTIHAEPTAPAAFHARNAMLHSFDQDTAAEIVAEADSARFLVEVRHMGGAFARPGAMPSALGRRDGDYVIYAGGVADGEAAASLTADLDRLVTSMEPWATGGPAVNFLSGPEVSAARLGAGYRPVDLERLAAIKRAVDPADVFRTHHGRA</sequence>
<proteinExistence type="inferred from homology"/>
<keyword evidence="3" id="KW-0285">Flavoprotein</keyword>
<dbReference type="OrthoDB" id="3682986at2"/>
<evidence type="ECO:0000256" key="3">
    <source>
        <dbReference type="ARBA" id="ARBA00022630"/>
    </source>
</evidence>
<organism evidence="7 8">
    <name type="scientific">Nocardioides albertanoniae</name>
    <dbReference type="NCBI Taxonomy" id="1175486"/>
    <lineage>
        <taxon>Bacteria</taxon>
        <taxon>Bacillati</taxon>
        <taxon>Actinomycetota</taxon>
        <taxon>Actinomycetes</taxon>
        <taxon>Propionibacteriales</taxon>
        <taxon>Nocardioidaceae</taxon>
        <taxon>Nocardioides</taxon>
    </lineage>
</organism>
<dbReference type="InterPro" id="IPR016167">
    <property type="entry name" value="FAD-bd_PCMH_sub1"/>
</dbReference>
<comment type="similarity">
    <text evidence="2">Belongs to the oxygen-dependent FAD-linked oxidoreductase family.</text>
</comment>
<dbReference type="InterPro" id="IPR006094">
    <property type="entry name" value="Oxid_FAD_bind_N"/>
</dbReference>
<dbReference type="Gene3D" id="3.30.465.10">
    <property type="match status" value="1"/>
</dbReference>
<feature type="domain" description="FAD-binding PCMH-type" evidence="6">
    <location>
        <begin position="23"/>
        <end position="192"/>
    </location>
</feature>
<dbReference type="PANTHER" id="PTHR42973:SF39">
    <property type="entry name" value="FAD-BINDING PCMH-TYPE DOMAIN-CONTAINING PROTEIN"/>
    <property type="match status" value="1"/>
</dbReference>
<comment type="cofactor">
    <cofactor evidence="1">
        <name>FAD</name>
        <dbReference type="ChEBI" id="CHEBI:57692"/>
    </cofactor>
</comment>
<evidence type="ECO:0000256" key="4">
    <source>
        <dbReference type="ARBA" id="ARBA00022827"/>
    </source>
</evidence>
<dbReference type="InterPro" id="IPR036318">
    <property type="entry name" value="FAD-bd_PCMH-like_sf"/>
</dbReference>
<keyword evidence="5" id="KW-0560">Oxidoreductase</keyword>
<dbReference type="RefSeq" id="WP_141778643.1">
    <property type="nucleotide sequence ID" value="NZ_VFOV01000001.1"/>
</dbReference>
<dbReference type="PANTHER" id="PTHR42973">
    <property type="entry name" value="BINDING OXIDOREDUCTASE, PUTATIVE (AFU_ORTHOLOGUE AFUA_1G17690)-RELATED"/>
    <property type="match status" value="1"/>
</dbReference>
<evidence type="ECO:0000256" key="2">
    <source>
        <dbReference type="ARBA" id="ARBA00005466"/>
    </source>
</evidence>
<gene>
    <name evidence="7" type="ORF">FB381_0293</name>
</gene>
<comment type="caution">
    <text evidence="7">The sequence shown here is derived from an EMBL/GenBank/DDBJ whole genome shotgun (WGS) entry which is preliminary data.</text>
</comment>